<dbReference type="Pfam" id="PF04294">
    <property type="entry name" value="VanW"/>
    <property type="match status" value="1"/>
</dbReference>
<evidence type="ECO:0000313" key="3">
    <source>
        <dbReference type="EMBL" id="HIU42269.1"/>
    </source>
</evidence>
<dbReference type="PANTHER" id="PTHR35788:SF1">
    <property type="entry name" value="EXPORTED PROTEIN"/>
    <property type="match status" value="1"/>
</dbReference>
<comment type="caution">
    <text evidence="3">The sequence shown here is derived from an EMBL/GenBank/DDBJ whole genome shotgun (WGS) entry which is preliminary data.</text>
</comment>
<accession>A0A9D1IUJ4</accession>
<feature type="domain" description="YoaR-like putative peptidoglycan binding" evidence="2">
    <location>
        <begin position="109"/>
        <end position="226"/>
    </location>
</feature>
<evidence type="ECO:0000259" key="2">
    <source>
        <dbReference type="Pfam" id="PF12229"/>
    </source>
</evidence>
<reference evidence="3" key="2">
    <citation type="journal article" date="2021" name="PeerJ">
        <title>Extensive microbial diversity within the chicken gut microbiome revealed by metagenomics and culture.</title>
        <authorList>
            <person name="Gilroy R."/>
            <person name="Ravi A."/>
            <person name="Getino M."/>
            <person name="Pursley I."/>
            <person name="Horton D.L."/>
            <person name="Alikhan N.F."/>
            <person name="Baker D."/>
            <person name="Gharbi K."/>
            <person name="Hall N."/>
            <person name="Watson M."/>
            <person name="Adriaenssens E.M."/>
            <person name="Foster-Nyarko E."/>
            <person name="Jarju S."/>
            <person name="Secka A."/>
            <person name="Antonio M."/>
            <person name="Oren A."/>
            <person name="Chaudhuri R.R."/>
            <person name="La Ragione R."/>
            <person name="Hildebrand F."/>
            <person name="Pallen M.J."/>
        </authorList>
    </citation>
    <scope>NUCLEOTIDE SEQUENCE</scope>
    <source>
        <strain evidence="3">4509</strain>
    </source>
</reference>
<proteinExistence type="predicted"/>
<dbReference type="PANTHER" id="PTHR35788">
    <property type="entry name" value="EXPORTED PROTEIN-RELATED"/>
    <property type="match status" value="1"/>
</dbReference>
<organism evidence="3 4">
    <name type="scientific">Candidatus Egerieicola faecale</name>
    <dbReference type="NCBI Taxonomy" id="2840774"/>
    <lineage>
        <taxon>Bacteria</taxon>
        <taxon>Bacillati</taxon>
        <taxon>Bacillota</taxon>
        <taxon>Clostridia</taxon>
        <taxon>Eubacteriales</taxon>
        <taxon>Oscillospiraceae</taxon>
        <taxon>Oscillospiraceae incertae sedis</taxon>
        <taxon>Candidatus Egerieicola</taxon>
    </lineage>
</organism>
<feature type="compositionally biased region" description="Low complexity" evidence="1">
    <location>
        <begin position="468"/>
        <end position="547"/>
    </location>
</feature>
<dbReference type="Pfam" id="PF12229">
    <property type="entry name" value="PG_binding_4"/>
    <property type="match status" value="1"/>
</dbReference>
<dbReference type="InterPro" id="IPR007391">
    <property type="entry name" value="Vancomycin_resist_VanW"/>
</dbReference>
<sequence length="547" mass="58148">MKMSFARRFQNKKFLILFCVIAVVVVAAIVVTSILLVNRHQEQQQEEYIQEVNKVLENTNTFYDGITVQGVDISGMTMEEATAAVTAVEATSRPTIQLTMTYNGQNYVYDTDRFGFTYDTTQILEQAFAIGRTGSSEECYNQVEDLKVNPVSYSITATLTDESVQAVVDDVAAQINVPMVNARAVGVDFSKSGADRFQFAEGTSGLAVDTADLKAKADAALAQEDKTATLQVVANEVAPTLTVADMQPYVQEICSFSTRSTNTAAGNTNMALALSFCNGTIVNPGETFSFCQTTGNSTNGSLGYVKAGVILNGKSDTDYGGGICQASTTLYGAVLRADLTIVERHNHSWPSSYVPIGQDAAVSYPGTDFQFRNDTNVPVFIQAGMSGRTLTVTLYGYKSTEYDYITISSHKTGTMPTSLGTGCTAAGEKQYIKDGQVIRTEAIPNSSYRKDGNGGSNVDAVDTDSENTASSTESTTSSTTSTSEPASSTPTPSESTPESTPSTPTEPSTPSESTPSTPSQTPSEPTSQPETSEPTTSESESSGTTSP</sequence>
<dbReference type="EMBL" id="DVMX01000134">
    <property type="protein sequence ID" value="HIU42269.1"/>
    <property type="molecule type" value="Genomic_DNA"/>
</dbReference>
<gene>
    <name evidence="3" type="ORF">IAD19_06915</name>
</gene>
<name>A0A9D1IUJ4_9FIRM</name>
<dbReference type="AlphaFoldDB" id="A0A9D1IUJ4"/>
<dbReference type="InterPro" id="IPR052913">
    <property type="entry name" value="Glycopeptide_resist_protein"/>
</dbReference>
<evidence type="ECO:0000256" key="1">
    <source>
        <dbReference type="SAM" id="MobiDB-lite"/>
    </source>
</evidence>
<protein>
    <submittedName>
        <fullName evidence="3">VanW family protein</fullName>
    </submittedName>
</protein>
<feature type="region of interest" description="Disordered" evidence="1">
    <location>
        <begin position="442"/>
        <end position="547"/>
    </location>
</feature>
<dbReference type="InterPro" id="IPR022029">
    <property type="entry name" value="YoaR-like_PG-bd"/>
</dbReference>
<reference evidence="3" key="1">
    <citation type="submission" date="2020-10" db="EMBL/GenBank/DDBJ databases">
        <authorList>
            <person name="Gilroy R."/>
        </authorList>
    </citation>
    <scope>NUCLEOTIDE SEQUENCE</scope>
    <source>
        <strain evidence="3">4509</strain>
    </source>
</reference>
<dbReference type="Proteomes" id="UP000824082">
    <property type="component" value="Unassembled WGS sequence"/>
</dbReference>
<evidence type="ECO:0000313" key="4">
    <source>
        <dbReference type="Proteomes" id="UP000824082"/>
    </source>
</evidence>